<keyword evidence="2" id="KW-1185">Reference proteome</keyword>
<accession>A0AAV4WEE5</accession>
<evidence type="ECO:0000313" key="2">
    <source>
        <dbReference type="Proteomes" id="UP001054837"/>
    </source>
</evidence>
<dbReference type="EMBL" id="BPLQ01014581">
    <property type="protein sequence ID" value="GIY81162.1"/>
    <property type="molecule type" value="Genomic_DNA"/>
</dbReference>
<organism evidence="1 2">
    <name type="scientific">Caerostris darwini</name>
    <dbReference type="NCBI Taxonomy" id="1538125"/>
    <lineage>
        <taxon>Eukaryota</taxon>
        <taxon>Metazoa</taxon>
        <taxon>Ecdysozoa</taxon>
        <taxon>Arthropoda</taxon>
        <taxon>Chelicerata</taxon>
        <taxon>Arachnida</taxon>
        <taxon>Araneae</taxon>
        <taxon>Araneomorphae</taxon>
        <taxon>Entelegynae</taxon>
        <taxon>Araneoidea</taxon>
        <taxon>Araneidae</taxon>
        <taxon>Caerostris</taxon>
    </lineage>
</organism>
<proteinExistence type="predicted"/>
<evidence type="ECO:0000313" key="1">
    <source>
        <dbReference type="EMBL" id="GIY81162.1"/>
    </source>
</evidence>
<dbReference type="Proteomes" id="UP001054837">
    <property type="component" value="Unassembled WGS sequence"/>
</dbReference>
<reference evidence="1 2" key="1">
    <citation type="submission" date="2021-06" db="EMBL/GenBank/DDBJ databases">
        <title>Caerostris darwini draft genome.</title>
        <authorList>
            <person name="Kono N."/>
            <person name="Arakawa K."/>
        </authorList>
    </citation>
    <scope>NUCLEOTIDE SEQUENCE [LARGE SCALE GENOMIC DNA]</scope>
</reference>
<comment type="caution">
    <text evidence="1">The sequence shown here is derived from an EMBL/GenBank/DDBJ whole genome shotgun (WGS) entry which is preliminary data.</text>
</comment>
<name>A0AAV4WEE5_9ARAC</name>
<protein>
    <submittedName>
        <fullName evidence="1">Uncharacterized protein</fullName>
    </submittedName>
</protein>
<sequence>MLQAEINRVEAPPRSTFASRTVTPGVSYASFLRGPPQATPSAIPAQQNLLENFDHDTAAKTVYILQEVTNIFNMIGGVDNFYTQLKTATSPFQKFQVIAKCFNLSI</sequence>
<gene>
    <name evidence="1" type="ORF">CDAR_548091</name>
</gene>
<dbReference type="AlphaFoldDB" id="A0AAV4WEE5"/>